<evidence type="ECO:0000313" key="3">
    <source>
        <dbReference type="EMBL" id="CEP20079.1"/>
    </source>
</evidence>
<feature type="region of interest" description="Disordered" evidence="1">
    <location>
        <begin position="402"/>
        <end position="482"/>
    </location>
</feature>
<dbReference type="EMBL" id="LN734207">
    <property type="protein sequence ID" value="CEP20079.1"/>
    <property type="molecule type" value="Genomic_DNA"/>
</dbReference>
<feature type="compositionally biased region" description="Low complexity" evidence="1">
    <location>
        <begin position="423"/>
        <end position="437"/>
    </location>
</feature>
<reference evidence="3 4" key="1">
    <citation type="submission" date="2014-09" db="EMBL/GenBank/DDBJ databases">
        <authorList>
            <person name="Ellenberger Sabrina"/>
        </authorList>
    </citation>
    <scope>NUCLEOTIDE SEQUENCE [LARGE SCALE GENOMIC DNA]</scope>
    <source>
        <strain evidence="3 4">CBS 412.66</strain>
    </source>
</reference>
<dbReference type="Proteomes" id="UP000054107">
    <property type="component" value="Unassembled WGS sequence"/>
</dbReference>
<evidence type="ECO:0000259" key="2">
    <source>
        <dbReference type="PROSITE" id="PS50878"/>
    </source>
</evidence>
<dbReference type="InterPro" id="IPR000477">
    <property type="entry name" value="RT_dom"/>
</dbReference>
<dbReference type="Pfam" id="PF00078">
    <property type="entry name" value="RVT_1"/>
    <property type="match status" value="1"/>
</dbReference>
<dbReference type="PROSITE" id="PS50878">
    <property type="entry name" value="RT_POL"/>
    <property type="match status" value="1"/>
</dbReference>
<protein>
    <recommendedName>
        <fullName evidence="2">Reverse transcriptase domain-containing protein</fullName>
    </recommendedName>
</protein>
<dbReference type="SUPFAM" id="SSF56219">
    <property type="entry name" value="DNase I-like"/>
    <property type="match status" value="1"/>
</dbReference>
<accession>A0A0B7NXY9</accession>
<dbReference type="InterPro" id="IPR043502">
    <property type="entry name" value="DNA/RNA_pol_sf"/>
</dbReference>
<sequence>MRSECNLSLKKADFHSIERNSLLAKIEERYNWVRKWETTDMNFLTNCVFLDESAFDINMKQSRAWSTKVTRAIVTRPTTRANTTSLLGAGLITVGVKKPRPVCYKLHFMALSDKQTLSKGRDPIGGKAKDSRHTSNKQKDPMRSYAQILKTDQEKATFDLKSQTPDELGELTKGGQLFLQARDKHSVVVSTEQFLTLQANFKDVATALRSQFPDARGLRLRNVNPTTSYFEINFPSDAAREAALKKDFTYQEKRVTVSRTYPKDTTIIRVSVSNLPFDDEEELKAQMSRIFVNYGAILEMGLLHTVHGHFFTGRGFVTLNLIPGKTYVTLTPQIDSWEAGETLKLTWADMPVICRRCHVADHVFGNCPVMRNRGVKLCHVCKSSNHLQQTCPKAWWNERKPKAAKVSKAHTSPNQKSLDKAAEPTVTSATETVESSPDAGKASSAPFITALIPAPVSPPSSDEVGKDVSASGEEQMDNQEDVGVTAQEGSVVLQEQAGDIFEDDYDDDMDSDDDEDIDIDMDKAEKEAAASSQTVEEVVQRMKLQIRIQRRKIRQQAKGSKAMGNKARDKAKEKAMDNVLRPRPGGISSKVKGTTIHSSLNNPRLSDSFIRYLRGQDLDIFACQETNIPSLHFDDRIAMLDMKLQSYQSIWTSKCGLFNFNRNMNMEKIHISDDDRIILAKLTVPAEPDLLPIYVLNIYAPADSPQSRTTFYNKLLDYIKSLDSYGDILDRLILAGDFNFQYDLRLPNNAPHKRPAAFVLFTDTFLHDCNNNYSDHLAMEILPTFRRGKIVKTLDYIMVGRQLKDVYFANDIEYVSSEWTDHALLTIKLRLQLTNTGKGLWRANPNLVHHKSYVKKINSGISHFMETILATSSDSNQLKWDRLKGYVRKLTKAYCSNRAPWRKQRLKDLQSSRNQLIRRLKGDQEALQQELPKVEKPIAQLEHEIALNATLKAGRLWLDNNEHSVGFLKKTGERRLAQRTMDTITHPTTNVPCITTADKLEAVHDYYDMLYSSEPTHRYSMDKMLNGIKTTISVDDAEYIISPIDLEDVLHSARRCPKVSSPGRDGLPYPILRLLLAHPACQELALAVYNDALKLGVFPPSWQETCIVLLPKKGDLWNLANWRPISLINTDCKVFTRLLNARVIGAANKVITGHQAGFMPTRFIGDHGMALRLLMEDAQLHDNRAVGVAIDSAKAYDYVNEQYICKVLQKFGFPTIFITSIRNLFFKTKITINVNGFLTEPVSQKRGLRQGDSISPVLFNFALEPLLLAILQDQSIKGYSLHTAAVKSSSLQLLAPAPVKLLAYADDLLVLVNSCAEMQAIQDHISCYGRASNARVNYHKSVAFPLAGDRSRVRPDLFRLAGRLQFQWYDSNSPSYIKYLGYPIWFSKAQRDVFCKETILKLQASLDRHRTRNISVYGRANMVNSLFLARFWHLLRVTTLPTAFVRKISSLVYQFVCHKIVPTMKKSVIYLPKHVGGLGVIDITVQQHILQQRYVRALLLDNQVSRPIPVFLLQLLSTFIQVTYGASHPQLPLLFRNFRFGTSLPHQHCLLPLLRSVDAFAVDASWSACGLSVDTLLQLPMTVLFDPATTTDPRLLYHKMIRQLPAHVFLEQSRLPGTLVFKARAACSRPGLLSRMVTAVRSNTLNFVSSLCTILVANPAGPEPLLVTGGGVDLSPYYCHKLSYQSVRFCPCRTLSFVQYVNRLTVASFLQTKMPSAARNLWFRLIHNKVSSKANVYKIFKLPDDLCVYCGYRETTTHMLFTCPANRDIWTNYFSLLFVPLGPLDMSQVATDVLSLDLSTYCLLESSLKVSTFEAITCVITAIWRARWRDHYDSVGFDNQSVTDRAMINLRRLSSLNLLS</sequence>
<gene>
    <name evidence="3" type="primary">PARPA_14400.1 scaffold 50209</name>
</gene>
<feature type="compositionally biased region" description="Basic and acidic residues" evidence="1">
    <location>
        <begin position="566"/>
        <end position="576"/>
    </location>
</feature>
<keyword evidence="4" id="KW-1185">Reference proteome</keyword>
<evidence type="ECO:0000313" key="4">
    <source>
        <dbReference type="Proteomes" id="UP000054107"/>
    </source>
</evidence>
<proteinExistence type="predicted"/>
<feature type="region of interest" description="Disordered" evidence="1">
    <location>
        <begin position="554"/>
        <end position="595"/>
    </location>
</feature>
<dbReference type="OrthoDB" id="2207350at2759"/>
<feature type="domain" description="Reverse transcriptase" evidence="2">
    <location>
        <begin position="1091"/>
        <end position="1384"/>
    </location>
</feature>
<evidence type="ECO:0000256" key="1">
    <source>
        <dbReference type="SAM" id="MobiDB-lite"/>
    </source>
</evidence>
<dbReference type="InterPro" id="IPR036691">
    <property type="entry name" value="Endo/exonu/phosph_ase_sf"/>
</dbReference>
<feature type="region of interest" description="Disordered" evidence="1">
    <location>
        <begin position="119"/>
        <end position="142"/>
    </location>
</feature>
<dbReference type="STRING" id="35722.A0A0B7NXY9"/>
<name>A0A0B7NXY9_9FUNG</name>
<dbReference type="Gene3D" id="3.60.10.10">
    <property type="entry name" value="Endonuclease/exonuclease/phosphatase"/>
    <property type="match status" value="1"/>
</dbReference>
<dbReference type="Gene3D" id="4.10.60.10">
    <property type="entry name" value="Zinc finger, CCHC-type"/>
    <property type="match status" value="1"/>
</dbReference>
<organism evidence="3 4">
    <name type="scientific">Parasitella parasitica</name>
    <dbReference type="NCBI Taxonomy" id="35722"/>
    <lineage>
        <taxon>Eukaryota</taxon>
        <taxon>Fungi</taxon>
        <taxon>Fungi incertae sedis</taxon>
        <taxon>Mucoromycota</taxon>
        <taxon>Mucoromycotina</taxon>
        <taxon>Mucoromycetes</taxon>
        <taxon>Mucorales</taxon>
        <taxon>Mucorineae</taxon>
        <taxon>Mucoraceae</taxon>
        <taxon>Parasitella</taxon>
    </lineage>
</organism>
<dbReference type="CDD" id="cd01650">
    <property type="entry name" value="RT_nLTR_like"/>
    <property type="match status" value="1"/>
</dbReference>
<dbReference type="SUPFAM" id="SSF56672">
    <property type="entry name" value="DNA/RNA polymerases"/>
    <property type="match status" value="1"/>
</dbReference>
<dbReference type="PANTHER" id="PTHR19446">
    <property type="entry name" value="REVERSE TRANSCRIPTASES"/>
    <property type="match status" value="1"/>
</dbReference>